<comment type="similarity">
    <text evidence="2 3">Belongs to the DegT/DnrJ/EryC1 family.</text>
</comment>
<comment type="caution">
    <text evidence="4">The sequence shown here is derived from an EMBL/GenBank/DDBJ whole genome shotgun (WGS) entry which is preliminary data.</text>
</comment>
<dbReference type="PANTHER" id="PTHR30244">
    <property type="entry name" value="TRANSAMINASE"/>
    <property type="match status" value="1"/>
</dbReference>
<sequence length="363" mass="40545">MKSEIPFLNLKQFPKELKEVLKAKFSEILDKGMFSGSEEVDLFESKLRTLLKSPYVISCSNGTDALELALRALEIGHGDEVLVPALSWVSTAEAVVLVGAKPIYIDTDPSGLIDLTLLDDAVGSKTKAIIPVHLYGKMVCMTQLAKWAKKKGIFIIEDAAQAIGAFENGISAGLFGDIGCFSFYPSKNLGALGEAGALTTKDKELAHKLRTLANHGQKSRDHHLRIGRNARIDTLQAGFLNVMLNYFDLWQAKRKNLAQIYLEHLRDVNWITLPQGTKQANHNLHLFVIQCEERDALKKHLELHGIYTAIHYPTIIPEITPYRSGEEFPESKRISQRILSLPLNPFIGEEEIKKVCDVLKRFA</sequence>
<dbReference type="SUPFAM" id="SSF53383">
    <property type="entry name" value="PLP-dependent transferases"/>
    <property type="match status" value="1"/>
</dbReference>
<proteinExistence type="inferred from homology"/>
<dbReference type="GO" id="GO:0008483">
    <property type="term" value="F:transaminase activity"/>
    <property type="evidence" value="ECO:0007669"/>
    <property type="project" value="UniProtKB-KW"/>
</dbReference>
<keyword evidence="4" id="KW-0032">Aminotransferase</keyword>
<evidence type="ECO:0000313" key="5">
    <source>
        <dbReference type="Proteomes" id="UP001597361"/>
    </source>
</evidence>
<keyword evidence="4" id="KW-0808">Transferase</keyword>
<dbReference type="Gene3D" id="3.90.1150.10">
    <property type="entry name" value="Aspartate Aminotransferase, domain 1"/>
    <property type="match status" value="1"/>
</dbReference>
<dbReference type="Proteomes" id="UP001597361">
    <property type="component" value="Unassembled WGS sequence"/>
</dbReference>
<evidence type="ECO:0000256" key="2">
    <source>
        <dbReference type="ARBA" id="ARBA00037999"/>
    </source>
</evidence>
<gene>
    <name evidence="4" type="ORF">ACFSKL_15540</name>
</gene>
<dbReference type="InterPro" id="IPR000653">
    <property type="entry name" value="DegT/StrS_aminotransferase"/>
</dbReference>
<reference evidence="5" key="1">
    <citation type="journal article" date="2019" name="Int. J. Syst. Evol. Microbiol.">
        <title>The Global Catalogue of Microorganisms (GCM) 10K type strain sequencing project: providing services to taxonomists for standard genome sequencing and annotation.</title>
        <authorList>
            <consortium name="The Broad Institute Genomics Platform"/>
            <consortium name="The Broad Institute Genome Sequencing Center for Infectious Disease"/>
            <person name="Wu L."/>
            <person name="Ma J."/>
        </authorList>
    </citation>
    <scope>NUCLEOTIDE SEQUENCE [LARGE SCALE GENOMIC DNA]</scope>
    <source>
        <strain evidence="5">CGMCC 1.15180</strain>
    </source>
</reference>
<dbReference type="PIRSF" id="PIRSF000390">
    <property type="entry name" value="PLP_StrS"/>
    <property type="match status" value="1"/>
</dbReference>
<evidence type="ECO:0000313" key="4">
    <source>
        <dbReference type="EMBL" id="MFD2036216.1"/>
    </source>
</evidence>
<dbReference type="InterPro" id="IPR015424">
    <property type="entry name" value="PyrdxlP-dep_Trfase"/>
</dbReference>
<dbReference type="InterPro" id="IPR015422">
    <property type="entry name" value="PyrdxlP-dep_Trfase_small"/>
</dbReference>
<dbReference type="InterPro" id="IPR015421">
    <property type="entry name" value="PyrdxlP-dep_Trfase_major"/>
</dbReference>
<evidence type="ECO:0000256" key="3">
    <source>
        <dbReference type="RuleBase" id="RU004508"/>
    </source>
</evidence>
<protein>
    <submittedName>
        <fullName evidence="4">DegT/DnrJ/EryC1/StrS family aminotransferase</fullName>
    </submittedName>
</protein>
<keyword evidence="5" id="KW-1185">Reference proteome</keyword>
<dbReference type="CDD" id="cd00616">
    <property type="entry name" value="AHBA_syn"/>
    <property type="match status" value="1"/>
</dbReference>
<evidence type="ECO:0000256" key="1">
    <source>
        <dbReference type="ARBA" id="ARBA00022898"/>
    </source>
</evidence>
<dbReference type="PANTHER" id="PTHR30244:SF36">
    <property type="entry name" value="3-OXO-GLUCOSE-6-PHOSPHATE:GLUTAMATE AMINOTRANSFERASE"/>
    <property type="match status" value="1"/>
</dbReference>
<name>A0ABW4VQ22_9BACT</name>
<keyword evidence="1 3" id="KW-0663">Pyridoxal phosphate</keyword>
<accession>A0ABW4VQ22</accession>
<dbReference type="Pfam" id="PF01041">
    <property type="entry name" value="DegT_DnrJ_EryC1"/>
    <property type="match status" value="1"/>
</dbReference>
<dbReference type="RefSeq" id="WP_376887246.1">
    <property type="nucleotide sequence ID" value="NZ_JBHUHR010000039.1"/>
</dbReference>
<dbReference type="Gene3D" id="3.40.640.10">
    <property type="entry name" value="Type I PLP-dependent aspartate aminotransferase-like (Major domain)"/>
    <property type="match status" value="1"/>
</dbReference>
<dbReference type="EMBL" id="JBHUHR010000039">
    <property type="protein sequence ID" value="MFD2036216.1"/>
    <property type="molecule type" value="Genomic_DNA"/>
</dbReference>
<organism evidence="4 5">
    <name type="scientific">Belliella marina</name>
    <dbReference type="NCBI Taxonomy" id="1644146"/>
    <lineage>
        <taxon>Bacteria</taxon>
        <taxon>Pseudomonadati</taxon>
        <taxon>Bacteroidota</taxon>
        <taxon>Cytophagia</taxon>
        <taxon>Cytophagales</taxon>
        <taxon>Cyclobacteriaceae</taxon>
        <taxon>Belliella</taxon>
    </lineage>
</organism>